<dbReference type="EMBL" id="CAKKMG010000040">
    <property type="protein sequence ID" value="CAH0241003.1"/>
    <property type="molecule type" value="Genomic_DNA"/>
</dbReference>
<gene>
    <name evidence="1" type="ORF">SRABI133_02882</name>
</gene>
<name>A0A9W4KYG0_9BACI</name>
<dbReference type="AlphaFoldDB" id="A0A9W4KYG0"/>
<sequence>MFSLTTQCNYNPTKIDKIHSVGVFSGWDYAIGEEKVELKLGETYLLGAHKESNGNSIRTYYLQNENEVKKMISDDKVVFLLKIK</sequence>
<dbReference type="RefSeq" id="WP_230302470.1">
    <property type="nucleotide sequence ID" value="NZ_CAKKMG010000040.1"/>
</dbReference>
<organism evidence="1 2">
    <name type="scientific">Peribacillus simplex</name>
    <dbReference type="NCBI Taxonomy" id="1478"/>
    <lineage>
        <taxon>Bacteria</taxon>
        <taxon>Bacillati</taxon>
        <taxon>Bacillota</taxon>
        <taxon>Bacilli</taxon>
        <taxon>Bacillales</taxon>
        <taxon>Bacillaceae</taxon>
        <taxon>Peribacillus</taxon>
    </lineage>
</organism>
<comment type="caution">
    <text evidence="1">The sequence shown here is derived from an EMBL/GenBank/DDBJ whole genome shotgun (WGS) entry which is preliminary data.</text>
</comment>
<accession>A0A9W4KYG0</accession>
<reference evidence="1" key="1">
    <citation type="submission" date="2021-11" db="EMBL/GenBank/DDBJ databases">
        <authorList>
            <person name="Bulgarelli D."/>
        </authorList>
    </citation>
    <scope>NUCLEOTIDE SEQUENCE</scope>
    <source>
        <strain evidence="1">Bi133</strain>
    </source>
</reference>
<evidence type="ECO:0000313" key="1">
    <source>
        <dbReference type="EMBL" id="CAH0241003.1"/>
    </source>
</evidence>
<protein>
    <submittedName>
        <fullName evidence="1">Uncharacterized protein</fullName>
    </submittedName>
</protein>
<proteinExistence type="predicted"/>
<evidence type="ECO:0000313" key="2">
    <source>
        <dbReference type="Proteomes" id="UP000789326"/>
    </source>
</evidence>
<dbReference type="Proteomes" id="UP000789326">
    <property type="component" value="Unassembled WGS sequence"/>
</dbReference>